<proteinExistence type="predicted"/>
<dbReference type="EMBL" id="BDCO01000002">
    <property type="protein sequence ID" value="GAT33406.1"/>
    <property type="molecule type" value="Genomic_DNA"/>
</dbReference>
<dbReference type="GO" id="GO:0006099">
    <property type="term" value="P:tricarboxylic acid cycle"/>
    <property type="evidence" value="ECO:0007669"/>
    <property type="project" value="InterPro"/>
</dbReference>
<reference evidence="5" key="1">
    <citation type="journal article" date="2017" name="Genome Announc.">
        <title>Draft Genome Sequence of Terrimicrobium sacchariphilum NM-5T, a Facultative Anaerobic Soil Bacterium of the Class Spartobacteria.</title>
        <authorList>
            <person name="Qiu Y.L."/>
            <person name="Tourlousse D.M."/>
            <person name="Matsuura N."/>
            <person name="Ohashi A."/>
            <person name="Sekiguchi Y."/>
        </authorList>
    </citation>
    <scope>NUCLEOTIDE SEQUENCE [LARGE SCALE GENOMIC DNA]</scope>
    <source>
        <strain evidence="5">NM-5</strain>
    </source>
</reference>
<evidence type="ECO:0000256" key="2">
    <source>
        <dbReference type="ARBA" id="ARBA00022419"/>
    </source>
</evidence>
<organism evidence="4 5">
    <name type="scientific">Terrimicrobium sacchariphilum</name>
    <dbReference type="NCBI Taxonomy" id="690879"/>
    <lineage>
        <taxon>Bacteria</taxon>
        <taxon>Pseudomonadati</taxon>
        <taxon>Verrucomicrobiota</taxon>
        <taxon>Terrimicrobiia</taxon>
        <taxon>Terrimicrobiales</taxon>
        <taxon>Terrimicrobiaceae</taxon>
        <taxon>Terrimicrobium</taxon>
    </lineage>
</organism>
<dbReference type="InterPro" id="IPR018129">
    <property type="entry name" value="PEP_COase_Lys_AS"/>
</dbReference>
<dbReference type="FunCoup" id="A0A146G9Z0">
    <property type="interactions" value="334"/>
</dbReference>
<dbReference type="InParanoid" id="A0A146G9Z0"/>
<dbReference type="PANTHER" id="PTHR30523">
    <property type="entry name" value="PHOSPHOENOLPYRUVATE CARBOXYLASE"/>
    <property type="match status" value="1"/>
</dbReference>
<name>A0A146G9Z0_TERSA</name>
<dbReference type="Pfam" id="PF00311">
    <property type="entry name" value="PEPcase"/>
    <property type="match status" value="1"/>
</dbReference>
<gene>
    <name evidence="4" type="ORF">TSACC_21822</name>
</gene>
<dbReference type="PANTHER" id="PTHR30523:SF32">
    <property type="entry name" value="PHOSPHOENOLPYRUVATE CARBOXYLASE"/>
    <property type="match status" value="1"/>
</dbReference>
<dbReference type="STRING" id="690879.TSACC_21822"/>
<dbReference type="AlphaFoldDB" id="A0A146G9Z0"/>
<dbReference type="Proteomes" id="UP000076023">
    <property type="component" value="Unassembled WGS sequence"/>
</dbReference>
<comment type="caution">
    <text evidence="4">The sequence shown here is derived from an EMBL/GenBank/DDBJ whole genome shotgun (WGS) entry which is preliminary data.</text>
</comment>
<dbReference type="SUPFAM" id="SSF51621">
    <property type="entry name" value="Phosphoenolpyruvate/pyruvate domain"/>
    <property type="match status" value="1"/>
</dbReference>
<dbReference type="Gene3D" id="1.20.1440.90">
    <property type="entry name" value="Phosphoenolpyruvate/pyruvate domain"/>
    <property type="match status" value="1"/>
</dbReference>
<comment type="function">
    <text evidence="1">Forms oxaloacetate, a four-carbon dicarboxylic acid source for the tricarboxylic acid cycle.</text>
</comment>
<keyword evidence="4" id="KW-0670">Pyruvate</keyword>
<evidence type="ECO:0000256" key="1">
    <source>
        <dbReference type="ARBA" id="ARBA00003670"/>
    </source>
</evidence>
<dbReference type="InterPro" id="IPR015813">
    <property type="entry name" value="Pyrv/PenolPyrv_kinase-like_dom"/>
</dbReference>
<dbReference type="InterPro" id="IPR021135">
    <property type="entry name" value="PEP_COase"/>
</dbReference>
<dbReference type="GO" id="GO:0008964">
    <property type="term" value="F:phosphoenolpyruvate carboxylase activity"/>
    <property type="evidence" value="ECO:0007669"/>
    <property type="project" value="InterPro"/>
</dbReference>
<dbReference type="GO" id="GO:0005829">
    <property type="term" value="C:cytosol"/>
    <property type="evidence" value="ECO:0007669"/>
    <property type="project" value="TreeGrafter"/>
</dbReference>
<accession>A0A146G9Z0</accession>
<protein>
    <recommendedName>
        <fullName evidence="2">Phosphoenolpyruvate carboxylase</fullName>
    </recommendedName>
</protein>
<sequence length="934" mass="104479">MMPRGVNTTADYISSGFAKIDADLNFLMECLREVLNELGEEQAARFLPWQASGEVHDSKQPPFRIEQAYSIAFQLLNMVEENAASQTRRLREIEHGLTDEPGLWGEQLARVRDAGITPENIVGSLREVRVEPVLTAHPTEAKRAAVLEQHHAIYQFLTSLENKTLTPSQRSAIRDEIKIVLERLWRSGEILLEKPEVASERRDVIFYLREVFPAAVNQLDARLRQAWKDTGFDGALLDNPHVWPRLRFGNWVGGDRDGHPFVTASVTKATLAELRLNALVVIHRHLTSLASKLPLSSNFQQAPPELEKAIVRLWGENPEFAETLARQYSDEPWRQYVLLLQAKLPLSVGVGDKPTAIEEAKHHYRTPDELDEDLALLSDSLVKVGAKRLANTAVWPVRRALDIFGFHLASLDIRQNSKFHDQALMQILAAIGQPAPDFGEWDEERRVAFLTKELESPRPFLYEHTGIGEQADAVLSCYAILKDYLKNYGRDGLGSLIVSMTRQFSDLLVVYVLAREAGLMKWTPEGLLCELPVVPLFETLDDLEHSAGLIDRFLAHPITQRSLAHHQVDRTKVLSLPHSTPVQQVMIGYSDSNKDCGILASQWALHKAQAGIASAGRKYGIKIRFFHGRGGTISRGAGPTHRFLGALPLGSIQGDLRLTEQGETIAQKYANLVTCTYNLELLLAGVTGFSLLEQNQPPVIQEDQEMWEVLAKSSQQAYSDLIRSEGFMTFYSQATPIDALEISSIGSRPSRRTGQRTLADLRAIPWVFSWNQSRYYLPGWFGVGSGLKALAESDPSAIEKLRGMLKTSPLVYYVLTNVETNIASADKSIMEAYANLVTDDTARESILKVILAEFDLTHQMMAEVFGGSLEARRPRMLKTLGLRAHALRVLHQQQIEILKKWRTAKADGSQETERLQPKVLLSINAIASGLRTTG</sequence>
<evidence type="ECO:0000313" key="5">
    <source>
        <dbReference type="Proteomes" id="UP000076023"/>
    </source>
</evidence>
<keyword evidence="5" id="KW-1185">Reference proteome</keyword>
<dbReference type="PRINTS" id="PR00150">
    <property type="entry name" value="PEPCARBXLASE"/>
</dbReference>
<feature type="active site" evidence="3">
    <location>
        <position position="137"/>
    </location>
</feature>
<dbReference type="GO" id="GO:0015977">
    <property type="term" value="P:carbon fixation"/>
    <property type="evidence" value="ECO:0007669"/>
    <property type="project" value="InterPro"/>
</dbReference>
<evidence type="ECO:0000313" key="4">
    <source>
        <dbReference type="EMBL" id="GAT33406.1"/>
    </source>
</evidence>
<dbReference type="PROSITE" id="PS00781">
    <property type="entry name" value="PEPCASE_1"/>
    <property type="match status" value="1"/>
</dbReference>
<evidence type="ECO:0000256" key="3">
    <source>
        <dbReference type="PROSITE-ProRule" id="PRU10111"/>
    </source>
</evidence>